<dbReference type="GO" id="GO:0035435">
    <property type="term" value="P:phosphate ion transmembrane transport"/>
    <property type="evidence" value="ECO:0007669"/>
    <property type="project" value="InterPro"/>
</dbReference>
<dbReference type="SMART" id="SM00382">
    <property type="entry name" value="AAA"/>
    <property type="match status" value="1"/>
</dbReference>
<evidence type="ECO:0000256" key="2">
    <source>
        <dbReference type="ARBA" id="ARBA00022528"/>
    </source>
</evidence>
<dbReference type="PANTHER" id="PTHR43423:SF1">
    <property type="entry name" value="ABC TRANSPORTER I FAMILY MEMBER 17"/>
    <property type="match status" value="1"/>
</dbReference>
<keyword evidence="2" id="KW-0150">Chloroplast</keyword>
<keyword evidence="7" id="KW-1185">Reference proteome</keyword>
<dbReference type="Pfam" id="PF00005">
    <property type="entry name" value="ABC_tran"/>
    <property type="match status" value="1"/>
</dbReference>
<proteinExistence type="predicted"/>
<keyword evidence="1" id="KW-0813">Transport</keyword>
<dbReference type="AlphaFoldDB" id="A0A9D4VDU4"/>
<dbReference type="CDD" id="cd03260">
    <property type="entry name" value="ABC_PstB_phosphate_transporter"/>
    <property type="match status" value="1"/>
</dbReference>
<dbReference type="GO" id="GO:0016020">
    <property type="term" value="C:membrane"/>
    <property type="evidence" value="ECO:0007669"/>
    <property type="project" value="InterPro"/>
</dbReference>
<dbReference type="GO" id="GO:0005315">
    <property type="term" value="F:phosphate transmembrane transporter activity"/>
    <property type="evidence" value="ECO:0007669"/>
    <property type="project" value="InterPro"/>
</dbReference>
<dbReference type="InterPro" id="IPR003439">
    <property type="entry name" value="ABC_transporter-like_ATP-bd"/>
</dbReference>
<feature type="domain" description="ABC transporter" evidence="5">
    <location>
        <begin position="41"/>
        <end position="275"/>
    </location>
</feature>
<dbReference type="SUPFAM" id="SSF52540">
    <property type="entry name" value="P-loop containing nucleoside triphosphate hydrolases"/>
    <property type="match status" value="1"/>
</dbReference>
<dbReference type="PANTHER" id="PTHR43423">
    <property type="entry name" value="ABC TRANSPORTER I FAMILY MEMBER 17"/>
    <property type="match status" value="1"/>
</dbReference>
<dbReference type="InterPro" id="IPR017871">
    <property type="entry name" value="ABC_transporter-like_CS"/>
</dbReference>
<dbReference type="GO" id="GO:0005524">
    <property type="term" value="F:ATP binding"/>
    <property type="evidence" value="ECO:0007669"/>
    <property type="project" value="UniProtKB-KW"/>
</dbReference>
<dbReference type="Proteomes" id="UP000886520">
    <property type="component" value="Chromosome 1"/>
</dbReference>
<keyword evidence="2" id="KW-0934">Plastid</keyword>
<dbReference type="InterPro" id="IPR005670">
    <property type="entry name" value="PstB-like"/>
</dbReference>
<dbReference type="OrthoDB" id="6593433at2759"/>
<name>A0A9D4VDU4_ADICA</name>
<accession>A0A9D4VDU4</accession>
<sequence length="284" mass="30413">MALGSRPLCSQLAGLQPHTFRNSPHKFISSIRGSIASEVKIKVHNLWKKGSNGEKILEGISFDVRQGGVHALIGPSGSGKSTVLRALNRLWEPPPSSIFLNGQDVTVMDAISLRRRVGMLFQTSHLFPGTVADNVKYGPSLIGKQLSTNEIENLLSLAGFPDLDPQFLDKSVNELSGGEAQRVALARALANKPEVLLLDEPTSSLDPVSTRSVENTVMQLVQSGDLTVVIVSHSLEQIGRLAGDATVLYQGSLLETGPFSELSKEACNCRTHDRSGCDGSCNGS</sequence>
<evidence type="ECO:0000256" key="3">
    <source>
        <dbReference type="ARBA" id="ARBA00022741"/>
    </source>
</evidence>
<keyword evidence="4" id="KW-0067">ATP-binding</keyword>
<dbReference type="EMBL" id="JABFUD020000001">
    <property type="protein sequence ID" value="KAI5084721.1"/>
    <property type="molecule type" value="Genomic_DNA"/>
</dbReference>
<organism evidence="6 7">
    <name type="scientific">Adiantum capillus-veneris</name>
    <name type="common">Maidenhair fern</name>
    <dbReference type="NCBI Taxonomy" id="13818"/>
    <lineage>
        <taxon>Eukaryota</taxon>
        <taxon>Viridiplantae</taxon>
        <taxon>Streptophyta</taxon>
        <taxon>Embryophyta</taxon>
        <taxon>Tracheophyta</taxon>
        <taxon>Polypodiopsida</taxon>
        <taxon>Polypodiidae</taxon>
        <taxon>Polypodiales</taxon>
        <taxon>Pteridineae</taxon>
        <taxon>Pteridaceae</taxon>
        <taxon>Vittarioideae</taxon>
        <taxon>Adiantum</taxon>
    </lineage>
</organism>
<dbReference type="InterPro" id="IPR003593">
    <property type="entry name" value="AAA+_ATPase"/>
</dbReference>
<comment type="caution">
    <text evidence="6">The sequence shown here is derived from an EMBL/GenBank/DDBJ whole genome shotgun (WGS) entry which is preliminary data.</text>
</comment>
<dbReference type="GO" id="GO:0016887">
    <property type="term" value="F:ATP hydrolysis activity"/>
    <property type="evidence" value="ECO:0007669"/>
    <property type="project" value="InterPro"/>
</dbReference>
<dbReference type="PROSITE" id="PS00211">
    <property type="entry name" value="ABC_TRANSPORTER_1"/>
    <property type="match status" value="1"/>
</dbReference>
<reference evidence="6" key="1">
    <citation type="submission" date="2021-01" db="EMBL/GenBank/DDBJ databases">
        <title>Adiantum capillus-veneris genome.</title>
        <authorList>
            <person name="Fang Y."/>
            <person name="Liao Q."/>
        </authorList>
    </citation>
    <scope>NUCLEOTIDE SEQUENCE</scope>
    <source>
        <strain evidence="6">H3</strain>
        <tissue evidence="6">Leaf</tissue>
    </source>
</reference>
<gene>
    <name evidence="6" type="ORF">GOP47_0000890</name>
</gene>
<evidence type="ECO:0000313" key="6">
    <source>
        <dbReference type="EMBL" id="KAI5084721.1"/>
    </source>
</evidence>
<keyword evidence="3" id="KW-0547">Nucleotide-binding</keyword>
<dbReference type="InterPro" id="IPR027417">
    <property type="entry name" value="P-loop_NTPase"/>
</dbReference>
<dbReference type="Gene3D" id="3.40.50.300">
    <property type="entry name" value="P-loop containing nucleotide triphosphate hydrolases"/>
    <property type="match status" value="1"/>
</dbReference>
<evidence type="ECO:0000256" key="4">
    <source>
        <dbReference type="ARBA" id="ARBA00022840"/>
    </source>
</evidence>
<evidence type="ECO:0000259" key="5">
    <source>
        <dbReference type="PROSITE" id="PS50893"/>
    </source>
</evidence>
<evidence type="ECO:0000313" key="7">
    <source>
        <dbReference type="Proteomes" id="UP000886520"/>
    </source>
</evidence>
<evidence type="ECO:0000256" key="1">
    <source>
        <dbReference type="ARBA" id="ARBA00022448"/>
    </source>
</evidence>
<dbReference type="PROSITE" id="PS50893">
    <property type="entry name" value="ABC_TRANSPORTER_2"/>
    <property type="match status" value="1"/>
</dbReference>
<protein>
    <recommendedName>
        <fullName evidence="5">ABC transporter domain-containing protein</fullName>
    </recommendedName>
</protein>